<organism evidence="1 2">
    <name type="scientific">Cryomorpha ignava</name>
    <dbReference type="NCBI Taxonomy" id="101383"/>
    <lineage>
        <taxon>Bacteria</taxon>
        <taxon>Pseudomonadati</taxon>
        <taxon>Bacteroidota</taxon>
        <taxon>Flavobacteriia</taxon>
        <taxon>Flavobacteriales</taxon>
        <taxon>Cryomorphaceae</taxon>
        <taxon>Cryomorpha</taxon>
    </lineage>
</organism>
<gene>
    <name evidence="1" type="ORF">G3O08_06930</name>
</gene>
<sequence>MVSTIKKNLNLAFRVSSYAEWDKKTNVKMTRPDADCVHSDGFYFFNINIHRTMILIVFEDNEATVIWGGSHDGFNNIFKGNKATIEKWLRTQSLI</sequence>
<dbReference type="GO" id="GO:0004519">
    <property type="term" value="F:endonuclease activity"/>
    <property type="evidence" value="ECO:0007669"/>
    <property type="project" value="InterPro"/>
</dbReference>
<protein>
    <submittedName>
        <fullName evidence="1">Type II toxin-antitoxin system HigB family toxin</fullName>
    </submittedName>
</protein>
<dbReference type="AlphaFoldDB" id="A0A7K3WQQ9"/>
<name>A0A7K3WQQ9_9FLAO</name>
<keyword evidence="2" id="KW-1185">Reference proteome</keyword>
<dbReference type="GO" id="GO:0110001">
    <property type="term" value="C:toxin-antitoxin complex"/>
    <property type="evidence" value="ECO:0007669"/>
    <property type="project" value="InterPro"/>
</dbReference>
<dbReference type="EMBL" id="JAAGVY010000009">
    <property type="protein sequence ID" value="NEN23232.1"/>
    <property type="molecule type" value="Genomic_DNA"/>
</dbReference>
<dbReference type="Pfam" id="PF09907">
    <property type="entry name" value="HigB_toxin"/>
    <property type="match status" value="1"/>
</dbReference>
<dbReference type="Proteomes" id="UP000486602">
    <property type="component" value="Unassembled WGS sequence"/>
</dbReference>
<evidence type="ECO:0000313" key="2">
    <source>
        <dbReference type="Proteomes" id="UP000486602"/>
    </source>
</evidence>
<reference evidence="1 2" key="1">
    <citation type="submission" date="2020-02" db="EMBL/GenBank/DDBJ databases">
        <title>Out from the shadows clarifying the taxonomy of the family Cryomorphaceae and related taxa by utilizing the GTDB taxonomic framework.</title>
        <authorList>
            <person name="Bowman J.P."/>
        </authorList>
    </citation>
    <scope>NUCLEOTIDE SEQUENCE [LARGE SCALE GENOMIC DNA]</scope>
    <source>
        <strain evidence="1 2">QSSC 1-22</strain>
    </source>
</reference>
<accession>A0A7K3WQQ9</accession>
<proteinExistence type="predicted"/>
<dbReference type="RefSeq" id="WP_163284249.1">
    <property type="nucleotide sequence ID" value="NZ_JAAGVY010000009.1"/>
</dbReference>
<comment type="caution">
    <text evidence="1">The sequence shown here is derived from an EMBL/GenBank/DDBJ whole genome shotgun (WGS) entry which is preliminary data.</text>
</comment>
<dbReference type="GO" id="GO:0003723">
    <property type="term" value="F:RNA binding"/>
    <property type="evidence" value="ECO:0007669"/>
    <property type="project" value="InterPro"/>
</dbReference>
<evidence type="ECO:0000313" key="1">
    <source>
        <dbReference type="EMBL" id="NEN23232.1"/>
    </source>
</evidence>
<dbReference type="InterPro" id="IPR018669">
    <property type="entry name" value="Toxin_HigB"/>
</dbReference>